<gene>
    <name evidence="1" type="ORF">E6C60_0064</name>
</gene>
<accession>A0A4P8XEN5</accession>
<name>A0A4P8XEN5_9BACL</name>
<organism evidence="1 2">
    <name type="scientific">Paenibacillus algicola</name>
    <dbReference type="NCBI Taxonomy" id="2565926"/>
    <lineage>
        <taxon>Bacteria</taxon>
        <taxon>Bacillati</taxon>
        <taxon>Bacillota</taxon>
        <taxon>Bacilli</taxon>
        <taxon>Bacillales</taxon>
        <taxon>Paenibacillaceae</taxon>
        <taxon>Paenibacillus</taxon>
    </lineage>
</organism>
<reference evidence="1 2" key="1">
    <citation type="submission" date="2019-05" db="EMBL/GenBank/DDBJ databases">
        <authorList>
            <person name="Chen C."/>
        </authorList>
    </citation>
    <scope>NUCLEOTIDE SEQUENCE [LARGE SCALE GENOMIC DNA]</scope>
    <source>
        <strain evidence="1 2">HB172198</strain>
    </source>
</reference>
<evidence type="ECO:0000313" key="1">
    <source>
        <dbReference type="EMBL" id="QCT00792.1"/>
    </source>
</evidence>
<protein>
    <submittedName>
        <fullName evidence="1">Uncharacterized protein</fullName>
    </submittedName>
</protein>
<dbReference type="KEGG" id="palo:E6C60_0064"/>
<keyword evidence="2" id="KW-1185">Reference proteome</keyword>
<dbReference type="AlphaFoldDB" id="A0A4P8XEN5"/>
<proteinExistence type="predicted"/>
<dbReference type="EMBL" id="CP040396">
    <property type="protein sequence ID" value="QCT00792.1"/>
    <property type="molecule type" value="Genomic_DNA"/>
</dbReference>
<dbReference type="Proteomes" id="UP000300879">
    <property type="component" value="Chromosome"/>
</dbReference>
<sequence>MGCGLFTNETNKCCRERNEQGLQGVIYKEEHELTTQKEAEDG</sequence>
<evidence type="ECO:0000313" key="2">
    <source>
        <dbReference type="Proteomes" id="UP000300879"/>
    </source>
</evidence>